<protein>
    <submittedName>
        <fullName evidence="3">RAB GTPase activating protein 1 like</fullName>
    </submittedName>
</protein>
<proteinExistence type="predicted"/>
<dbReference type="SMART" id="SM00462">
    <property type="entry name" value="PTB"/>
    <property type="match status" value="1"/>
</dbReference>
<dbReference type="PROSITE" id="PS01179">
    <property type="entry name" value="PID"/>
    <property type="match status" value="1"/>
</dbReference>
<feature type="region of interest" description="Disordered" evidence="1">
    <location>
        <begin position="1"/>
        <end position="21"/>
    </location>
</feature>
<evidence type="ECO:0000313" key="3">
    <source>
        <dbReference type="Ensembl" id="ENSCCAP00000026752.1"/>
    </source>
</evidence>
<feature type="domain" description="PID" evidence="2">
    <location>
        <begin position="136"/>
        <end position="235"/>
    </location>
</feature>
<evidence type="ECO:0000256" key="1">
    <source>
        <dbReference type="SAM" id="MobiDB-lite"/>
    </source>
</evidence>
<evidence type="ECO:0000259" key="2">
    <source>
        <dbReference type="PROSITE" id="PS01179"/>
    </source>
</evidence>
<organism evidence="3 4">
    <name type="scientific">Cebus imitator</name>
    <name type="common">Panamanian white-faced capuchin</name>
    <name type="synonym">Cebus capucinus imitator</name>
    <dbReference type="NCBI Taxonomy" id="2715852"/>
    <lineage>
        <taxon>Eukaryota</taxon>
        <taxon>Metazoa</taxon>
        <taxon>Chordata</taxon>
        <taxon>Craniata</taxon>
        <taxon>Vertebrata</taxon>
        <taxon>Euteleostomi</taxon>
        <taxon>Mammalia</taxon>
        <taxon>Eutheria</taxon>
        <taxon>Euarchontoglires</taxon>
        <taxon>Primates</taxon>
        <taxon>Haplorrhini</taxon>
        <taxon>Platyrrhini</taxon>
        <taxon>Cebidae</taxon>
        <taxon>Cebinae</taxon>
        <taxon>Cebus</taxon>
    </lineage>
</organism>
<name>A0A2K5RF41_CEBIM</name>
<feature type="compositionally biased region" description="Polar residues" evidence="1">
    <location>
        <begin position="8"/>
        <end position="21"/>
    </location>
</feature>
<dbReference type="InterPro" id="IPR006020">
    <property type="entry name" value="PTB/PI_dom"/>
</dbReference>
<dbReference type="SUPFAM" id="SSF50729">
    <property type="entry name" value="PH domain-like"/>
    <property type="match status" value="1"/>
</dbReference>
<evidence type="ECO:0000313" key="4">
    <source>
        <dbReference type="Proteomes" id="UP000233040"/>
    </source>
</evidence>
<gene>
    <name evidence="3" type="primary">RABGAP1L</name>
</gene>
<accession>A0A2K5RF41</accession>
<dbReference type="Proteomes" id="UP000233040">
    <property type="component" value="Unassembled WGS sequence"/>
</dbReference>
<dbReference type="AlphaFoldDB" id="A0A2K5RF41"/>
<dbReference type="Gene3D" id="2.30.29.30">
    <property type="entry name" value="Pleckstrin-homology domain (PH domain)/Phosphotyrosine-binding domain (PTB)"/>
    <property type="match status" value="1"/>
</dbReference>
<reference evidence="3" key="1">
    <citation type="submission" date="2025-08" db="UniProtKB">
        <authorList>
            <consortium name="Ensembl"/>
        </authorList>
    </citation>
    <scope>IDENTIFICATION</scope>
</reference>
<keyword evidence="4" id="KW-1185">Reference proteome</keyword>
<dbReference type="InterPro" id="IPR011993">
    <property type="entry name" value="PH-like_dom_sf"/>
</dbReference>
<dbReference type="CDD" id="cd01211">
    <property type="entry name" value="PTB_Rab6GAP"/>
    <property type="match status" value="1"/>
</dbReference>
<reference evidence="3" key="2">
    <citation type="submission" date="2025-09" db="UniProtKB">
        <authorList>
            <consortium name="Ensembl"/>
        </authorList>
    </citation>
    <scope>IDENTIFICATION</scope>
</reference>
<dbReference type="Ensembl" id="ENSCCAT00000044283.1">
    <property type="protein sequence ID" value="ENSCCAP00000026752.1"/>
    <property type="gene ID" value="ENSCCAG00000031099.1"/>
</dbReference>
<dbReference type="Pfam" id="PF00640">
    <property type="entry name" value="PID"/>
    <property type="match status" value="1"/>
</dbReference>
<dbReference type="GeneTree" id="ENSGT00940000154611"/>
<dbReference type="FunFam" id="2.30.29.30:FF:000202">
    <property type="entry name" value="rab GTPase-activating protein 1-like isoform X1"/>
    <property type="match status" value="1"/>
</dbReference>
<sequence>MEVRASLQKVSGSSDSVATMNSEEFVLVPQYAGDNSTKHEEKPQLKIVSNGDEQLEKAMEEILRDSEKRQNSLLVDCQSSSEISDHSFGDIPVSQTNKPSLQLILDPSNTEISIPRSSSPGGLPEEDSVLFNKLSYLGCMKVSSPRNEVEALRAMATMKSSNQHPFPVTLYVPNVPEGSVRIIDQSSNVEIASFPIYKVLFCARGHDGTTESDCFGFTESSHGSEEFQIHVFSCEIKEARWGSRW</sequence>